<accession>A0A9W8AR43</accession>
<dbReference type="OrthoDB" id="419537at2759"/>
<dbReference type="GO" id="GO:0004340">
    <property type="term" value="F:glucokinase activity"/>
    <property type="evidence" value="ECO:0007669"/>
    <property type="project" value="TreeGrafter"/>
</dbReference>
<evidence type="ECO:0000259" key="8">
    <source>
        <dbReference type="Pfam" id="PF03727"/>
    </source>
</evidence>
<dbReference type="GO" id="GO:0008865">
    <property type="term" value="F:fructokinase activity"/>
    <property type="evidence" value="ECO:0007669"/>
    <property type="project" value="TreeGrafter"/>
</dbReference>
<organism evidence="9 10">
    <name type="scientific">Dispira parvispora</name>
    <dbReference type="NCBI Taxonomy" id="1520584"/>
    <lineage>
        <taxon>Eukaryota</taxon>
        <taxon>Fungi</taxon>
        <taxon>Fungi incertae sedis</taxon>
        <taxon>Zoopagomycota</taxon>
        <taxon>Kickxellomycotina</taxon>
        <taxon>Dimargaritomycetes</taxon>
        <taxon>Dimargaritales</taxon>
        <taxon>Dimargaritaceae</taxon>
        <taxon>Dispira</taxon>
    </lineage>
</organism>
<dbReference type="Gene3D" id="3.40.367.20">
    <property type="match status" value="1"/>
</dbReference>
<sequence length="491" mass="52997">MEFPALSPKQRQALDRIQQEFAITPDNVQSIIRGIHRSMEQGLAKPGQTLAMLPSFIVNGANGTEKGVCLALDLGGTNFRVCQITLKGVPGEYSMVQKKYLIPQTLKTAPATELFGFIADGIHDFLRENVENGSGEHTSGSSTNGEAVRKISLGFTFSFPVLQKALNHGELTQWNKGFTCSGAVGHNVPDLLQRALQARNINVQVTALLNDTVGALAACSYGHSGTLLGVILGTGSNVAYMEKISRIPKFLQEHPHLVNTPAVEQDMGINMEWGSFDNEGKVVPSNQYDQLLDDSSPNQKNQMFEKRISGLYLGELFRLVILDLVRHQLLFSGKVSTALETPYLLDSSLVSAMVDDPTPKAQGLHPKVRAELITQLGLDVDIASDADFSLARGVACAIATRSARLAGTGLSAVLLRRQDRLAVATPDDPITIGIDGSLYEHFTTFREVMIQTLTSVIGEENFAKLRIVLAKDGSGVGAAVAATMNNELPTL</sequence>
<comment type="caution">
    <text evidence="9">The sequence shown here is derived from an EMBL/GenBank/DDBJ whole genome shotgun (WGS) entry which is preliminary data.</text>
</comment>
<keyword evidence="5 6" id="KW-0067">ATP-binding</keyword>
<keyword evidence="6" id="KW-0324">Glycolysis</keyword>
<evidence type="ECO:0000256" key="2">
    <source>
        <dbReference type="ARBA" id="ARBA00022679"/>
    </source>
</evidence>
<evidence type="ECO:0000256" key="5">
    <source>
        <dbReference type="ARBA" id="ARBA00022840"/>
    </source>
</evidence>
<proteinExistence type="inferred from homology"/>
<dbReference type="GO" id="GO:0005739">
    <property type="term" value="C:mitochondrion"/>
    <property type="evidence" value="ECO:0007669"/>
    <property type="project" value="TreeGrafter"/>
</dbReference>
<comment type="similarity">
    <text evidence="1 6">Belongs to the hexokinase family.</text>
</comment>
<dbReference type="CDD" id="cd24018">
    <property type="entry name" value="ASKHA_NBD_HK_fungi"/>
    <property type="match status" value="1"/>
</dbReference>
<dbReference type="InterPro" id="IPR022673">
    <property type="entry name" value="Hexokinase_C"/>
</dbReference>
<dbReference type="PROSITE" id="PS51748">
    <property type="entry name" value="HEXOKINASE_2"/>
    <property type="match status" value="1"/>
</dbReference>
<dbReference type="PANTHER" id="PTHR19443:SF30">
    <property type="entry name" value="GLUCOKINASE-1-RELATED"/>
    <property type="match status" value="1"/>
</dbReference>
<dbReference type="GO" id="GO:0005829">
    <property type="term" value="C:cytosol"/>
    <property type="evidence" value="ECO:0007669"/>
    <property type="project" value="TreeGrafter"/>
</dbReference>
<dbReference type="InterPro" id="IPR043129">
    <property type="entry name" value="ATPase_NBD"/>
</dbReference>
<name>A0A9W8AR43_9FUNG</name>
<keyword evidence="3 6" id="KW-0547">Nucleotide-binding</keyword>
<dbReference type="Proteomes" id="UP001150925">
    <property type="component" value="Unassembled WGS sequence"/>
</dbReference>
<dbReference type="InterPro" id="IPR022672">
    <property type="entry name" value="Hexokinase_N"/>
</dbReference>
<evidence type="ECO:0000313" key="10">
    <source>
        <dbReference type="Proteomes" id="UP001150925"/>
    </source>
</evidence>
<evidence type="ECO:0000256" key="6">
    <source>
        <dbReference type="RuleBase" id="RU362007"/>
    </source>
</evidence>
<dbReference type="Pfam" id="PF00349">
    <property type="entry name" value="Hexokinase_1"/>
    <property type="match status" value="1"/>
</dbReference>
<dbReference type="GO" id="GO:0001678">
    <property type="term" value="P:intracellular glucose homeostasis"/>
    <property type="evidence" value="ECO:0007669"/>
    <property type="project" value="InterPro"/>
</dbReference>
<dbReference type="AlphaFoldDB" id="A0A9W8AR43"/>
<feature type="domain" description="Hexokinase N-terminal" evidence="7">
    <location>
        <begin position="14"/>
        <end position="221"/>
    </location>
</feature>
<dbReference type="EMBL" id="JANBPY010000389">
    <property type="protein sequence ID" value="KAJ1967130.1"/>
    <property type="molecule type" value="Genomic_DNA"/>
</dbReference>
<dbReference type="GO" id="GO:0005536">
    <property type="term" value="F:D-glucose binding"/>
    <property type="evidence" value="ECO:0007669"/>
    <property type="project" value="InterPro"/>
</dbReference>
<protein>
    <recommendedName>
        <fullName evidence="6">Phosphotransferase</fullName>
        <ecNumber evidence="6">2.7.1.-</ecNumber>
    </recommendedName>
</protein>
<dbReference type="InterPro" id="IPR001312">
    <property type="entry name" value="Hexokinase"/>
</dbReference>
<feature type="domain" description="Hexokinase C-terminal" evidence="8">
    <location>
        <begin position="228"/>
        <end position="484"/>
    </location>
</feature>
<reference evidence="9" key="1">
    <citation type="submission" date="2022-07" db="EMBL/GenBank/DDBJ databases">
        <title>Phylogenomic reconstructions and comparative analyses of Kickxellomycotina fungi.</title>
        <authorList>
            <person name="Reynolds N.K."/>
            <person name="Stajich J.E."/>
            <person name="Barry K."/>
            <person name="Grigoriev I.V."/>
            <person name="Crous P."/>
            <person name="Smith M.E."/>
        </authorList>
    </citation>
    <scope>NUCLEOTIDE SEQUENCE</scope>
    <source>
        <strain evidence="9">RSA 1196</strain>
    </source>
</reference>
<dbReference type="GO" id="GO:0006006">
    <property type="term" value="P:glucose metabolic process"/>
    <property type="evidence" value="ECO:0007669"/>
    <property type="project" value="TreeGrafter"/>
</dbReference>
<gene>
    <name evidence="9" type="ORF">IWQ62_002044</name>
</gene>
<evidence type="ECO:0000259" key="7">
    <source>
        <dbReference type="Pfam" id="PF00349"/>
    </source>
</evidence>
<keyword evidence="4 6" id="KW-0418">Kinase</keyword>
<keyword evidence="2 6" id="KW-0808">Transferase</keyword>
<dbReference type="Gene3D" id="3.30.420.40">
    <property type="match status" value="1"/>
</dbReference>
<keyword evidence="10" id="KW-1185">Reference proteome</keyword>
<dbReference type="PRINTS" id="PR00475">
    <property type="entry name" value="HEXOKINASE"/>
</dbReference>
<dbReference type="EC" id="2.7.1.-" evidence="6"/>
<dbReference type="GO" id="GO:0006096">
    <property type="term" value="P:glycolytic process"/>
    <property type="evidence" value="ECO:0007669"/>
    <property type="project" value="UniProtKB-KW"/>
</dbReference>
<evidence type="ECO:0000313" key="9">
    <source>
        <dbReference type="EMBL" id="KAJ1967130.1"/>
    </source>
</evidence>
<dbReference type="SUPFAM" id="SSF53067">
    <property type="entry name" value="Actin-like ATPase domain"/>
    <property type="match status" value="2"/>
</dbReference>
<evidence type="ECO:0000256" key="3">
    <source>
        <dbReference type="ARBA" id="ARBA00022741"/>
    </source>
</evidence>
<dbReference type="PANTHER" id="PTHR19443">
    <property type="entry name" value="HEXOKINASE"/>
    <property type="match status" value="1"/>
</dbReference>
<dbReference type="Pfam" id="PF03727">
    <property type="entry name" value="Hexokinase_2"/>
    <property type="match status" value="1"/>
</dbReference>
<evidence type="ECO:0000256" key="1">
    <source>
        <dbReference type="ARBA" id="ARBA00009225"/>
    </source>
</evidence>
<dbReference type="GO" id="GO:0005524">
    <property type="term" value="F:ATP binding"/>
    <property type="evidence" value="ECO:0007669"/>
    <property type="project" value="UniProtKB-UniRule"/>
</dbReference>
<evidence type="ECO:0000256" key="4">
    <source>
        <dbReference type="ARBA" id="ARBA00022777"/>
    </source>
</evidence>